<dbReference type="OrthoDB" id="2359652at2759"/>
<dbReference type="AlphaFoldDB" id="A0A9P6UNI6"/>
<feature type="domain" description="BTB" evidence="2">
    <location>
        <begin position="215"/>
        <end position="296"/>
    </location>
</feature>
<feature type="region of interest" description="Disordered" evidence="1">
    <location>
        <begin position="298"/>
        <end position="328"/>
    </location>
</feature>
<evidence type="ECO:0000259" key="2">
    <source>
        <dbReference type="PROSITE" id="PS50097"/>
    </source>
</evidence>
<dbReference type="CDD" id="cd18186">
    <property type="entry name" value="BTB_POZ_ZBTB_KLHL-like"/>
    <property type="match status" value="1"/>
</dbReference>
<dbReference type="Gene3D" id="3.30.710.10">
    <property type="entry name" value="Potassium Channel Kv1.1, Chain A"/>
    <property type="match status" value="1"/>
</dbReference>
<evidence type="ECO:0000313" key="3">
    <source>
        <dbReference type="EMBL" id="KAG0312667.1"/>
    </source>
</evidence>
<dbReference type="Proteomes" id="UP000738325">
    <property type="component" value="Unassembled WGS sequence"/>
</dbReference>
<comment type="caution">
    <text evidence="3">The sequence shown here is derived from an EMBL/GenBank/DDBJ whole genome shotgun (WGS) entry which is preliminary data.</text>
</comment>
<sequence>MDYTSEQHYGSTLSFSIVRSEFQDVRIDSPTQTVVRTLDKISVNLSQYGSWRCIFEETKQRHRSTIELHLSLSWISNFDPEADGDDTGQAQELISRIKSVKLRSDSTLSELLVGQLDGRCLLKGEFLKSMMTRSFPLDDLVNRLVRSPVLFYHHDRLAVRLQPNRVLRNDRYKFRISFYTQDVSRLRCSQHAIFTSFLDIDPEFTPSEHRRDQPPDITFQFPRTQRGHQQPTTIMAHSSAIQQSEYLAQRVAEVIEEKTRSGLPYTGVTCAITEFSPDIFRVMLRYLYTGRLRMKSRSREAERQAATATSTGASELKPSRNAQSSIRGAHDGCVIEESGRAGMDRVVRSVYFEDLYRISERYEVAGLRALALKAMQCSLNMSIAIAILAKLSRSPSDIRAEASSSSGAIREQEVGGERGLDAVQVDLAIDMVREYVQFFGWVVATEEQVQGFETRVEDCLEMIHYIGDCVINNLTRLWE</sequence>
<reference evidence="3" key="1">
    <citation type="journal article" date="2020" name="Fungal Divers.">
        <title>Resolving the Mortierellaceae phylogeny through synthesis of multi-gene phylogenetics and phylogenomics.</title>
        <authorList>
            <person name="Vandepol N."/>
            <person name="Liber J."/>
            <person name="Desiro A."/>
            <person name="Na H."/>
            <person name="Kennedy M."/>
            <person name="Barry K."/>
            <person name="Grigoriev I.V."/>
            <person name="Miller A.N."/>
            <person name="O'Donnell K."/>
            <person name="Stajich J.E."/>
            <person name="Bonito G."/>
        </authorList>
    </citation>
    <scope>NUCLEOTIDE SEQUENCE</scope>
    <source>
        <strain evidence="3">REB-010B</strain>
    </source>
</reference>
<gene>
    <name evidence="3" type="ORF">BGZ99_009326</name>
</gene>
<keyword evidence="4" id="KW-1185">Reference proteome</keyword>
<dbReference type="InterPro" id="IPR000210">
    <property type="entry name" value="BTB/POZ_dom"/>
</dbReference>
<protein>
    <recommendedName>
        <fullName evidence="2">BTB domain-containing protein</fullName>
    </recommendedName>
</protein>
<dbReference type="InterPro" id="IPR011333">
    <property type="entry name" value="SKP1/BTB/POZ_sf"/>
</dbReference>
<dbReference type="EMBL" id="JAAAIP010000788">
    <property type="protein sequence ID" value="KAG0312667.1"/>
    <property type="molecule type" value="Genomic_DNA"/>
</dbReference>
<evidence type="ECO:0000313" key="4">
    <source>
        <dbReference type="Proteomes" id="UP000738325"/>
    </source>
</evidence>
<name>A0A9P6UNI6_9FUNG</name>
<organism evidence="3 4">
    <name type="scientific">Dissophora globulifera</name>
    <dbReference type="NCBI Taxonomy" id="979702"/>
    <lineage>
        <taxon>Eukaryota</taxon>
        <taxon>Fungi</taxon>
        <taxon>Fungi incertae sedis</taxon>
        <taxon>Mucoromycota</taxon>
        <taxon>Mortierellomycotina</taxon>
        <taxon>Mortierellomycetes</taxon>
        <taxon>Mortierellales</taxon>
        <taxon>Mortierellaceae</taxon>
        <taxon>Dissophora</taxon>
    </lineage>
</organism>
<accession>A0A9P6UNI6</accession>
<evidence type="ECO:0000256" key="1">
    <source>
        <dbReference type="SAM" id="MobiDB-lite"/>
    </source>
</evidence>
<proteinExistence type="predicted"/>
<dbReference type="PROSITE" id="PS50097">
    <property type="entry name" value="BTB"/>
    <property type="match status" value="1"/>
</dbReference>